<dbReference type="PANTHER" id="PTHR23309">
    <property type="entry name" value="3-HYDROXYACYL-COA DEHYROGENASE"/>
    <property type="match status" value="1"/>
</dbReference>
<dbReference type="SUPFAM" id="SSF51735">
    <property type="entry name" value="NAD(P)-binding Rossmann-fold domains"/>
    <property type="match status" value="1"/>
</dbReference>
<evidence type="ECO:0000256" key="9">
    <source>
        <dbReference type="ARBA" id="ARBA00023235"/>
    </source>
</evidence>
<dbReference type="Proteomes" id="UP000285710">
    <property type="component" value="Unassembled WGS sequence"/>
</dbReference>
<organism evidence="15 16">
    <name type="scientific">Paenirhodobacter populi</name>
    <dbReference type="NCBI Taxonomy" id="2306993"/>
    <lineage>
        <taxon>Bacteria</taxon>
        <taxon>Pseudomonadati</taxon>
        <taxon>Pseudomonadota</taxon>
        <taxon>Alphaproteobacteria</taxon>
        <taxon>Rhodobacterales</taxon>
        <taxon>Rhodobacter group</taxon>
        <taxon>Paenirhodobacter</taxon>
    </lineage>
</organism>
<evidence type="ECO:0000256" key="11">
    <source>
        <dbReference type="ARBA" id="ARBA00023268"/>
    </source>
</evidence>
<evidence type="ECO:0000313" key="15">
    <source>
        <dbReference type="EMBL" id="RWR05760.1"/>
    </source>
</evidence>
<gene>
    <name evidence="15" type="ORF">D2T33_19445</name>
</gene>
<dbReference type="GO" id="GO:0070403">
    <property type="term" value="F:NAD+ binding"/>
    <property type="evidence" value="ECO:0007669"/>
    <property type="project" value="InterPro"/>
</dbReference>
<evidence type="ECO:0000259" key="14">
    <source>
        <dbReference type="Pfam" id="PF02737"/>
    </source>
</evidence>
<keyword evidence="6" id="KW-0520">NAD</keyword>
<dbReference type="RefSeq" id="WP_128270878.1">
    <property type="nucleotide sequence ID" value="NZ_SAUW01000034.1"/>
</dbReference>
<reference evidence="15 16" key="1">
    <citation type="submission" date="2019-01" db="EMBL/GenBank/DDBJ databases">
        <title>Sinorhodobacter populi sp. nov. isolated from the symptomatic bark tissue of Populus euramericana canker.</title>
        <authorList>
            <person name="Xu G."/>
        </authorList>
    </citation>
    <scope>NUCLEOTIDE SEQUENCE [LARGE SCALE GENOMIC DNA]</scope>
    <source>
        <strain evidence="15 16">2D-5</strain>
    </source>
</reference>
<dbReference type="GO" id="GO:0003857">
    <property type="term" value="F:(3S)-3-hydroxyacyl-CoA dehydrogenase (NAD+) activity"/>
    <property type="evidence" value="ECO:0007669"/>
    <property type="project" value="UniProtKB-EC"/>
</dbReference>
<dbReference type="FunFam" id="1.10.1040.50:FF:000006">
    <property type="entry name" value="Peroxisomal bifunctional enzyme"/>
    <property type="match status" value="1"/>
</dbReference>
<proteinExistence type="predicted"/>
<keyword evidence="9" id="KW-0413">Isomerase</keyword>
<dbReference type="PANTHER" id="PTHR23309:SF51">
    <property type="entry name" value="3-HYDROXYACYL-COA DEHYDROGENASE-RELATED"/>
    <property type="match status" value="1"/>
</dbReference>
<evidence type="ECO:0000256" key="2">
    <source>
        <dbReference type="ARBA" id="ARBA00005005"/>
    </source>
</evidence>
<dbReference type="Pfam" id="PF02737">
    <property type="entry name" value="3HCDH_N"/>
    <property type="match status" value="1"/>
</dbReference>
<dbReference type="Pfam" id="PF00378">
    <property type="entry name" value="ECH_1"/>
    <property type="match status" value="1"/>
</dbReference>
<evidence type="ECO:0000259" key="13">
    <source>
        <dbReference type="Pfam" id="PF00725"/>
    </source>
</evidence>
<dbReference type="Gene3D" id="3.40.50.720">
    <property type="entry name" value="NAD(P)-binding Rossmann-like Domain"/>
    <property type="match status" value="1"/>
</dbReference>
<dbReference type="GO" id="GO:0016853">
    <property type="term" value="F:isomerase activity"/>
    <property type="evidence" value="ECO:0007669"/>
    <property type="project" value="UniProtKB-KW"/>
</dbReference>
<feature type="domain" description="3-hydroxyacyl-CoA dehydrogenase C-terminal" evidence="13">
    <location>
        <begin position="598"/>
        <end position="680"/>
    </location>
</feature>
<comment type="pathway">
    <text evidence="2">Lipid metabolism; fatty acid beta-oxidation.</text>
</comment>
<feature type="domain" description="3-hydroxyacyl-CoA dehydrogenase NAD binding" evidence="14">
    <location>
        <begin position="288"/>
        <end position="462"/>
    </location>
</feature>
<dbReference type="Gene3D" id="3.90.226.10">
    <property type="entry name" value="2-enoyl-CoA Hydratase, Chain A, domain 1"/>
    <property type="match status" value="1"/>
</dbReference>
<name>A0A443IKR2_9RHOB</name>
<dbReference type="Pfam" id="PF00725">
    <property type="entry name" value="3HCDH"/>
    <property type="match status" value="2"/>
</dbReference>
<keyword evidence="4" id="KW-0442">Lipid degradation</keyword>
<dbReference type="Gene3D" id="1.10.1040.50">
    <property type="match status" value="1"/>
</dbReference>
<keyword evidence="3" id="KW-0276">Fatty acid metabolism</keyword>
<keyword evidence="8" id="KW-0576">Peroxisome</keyword>
<evidence type="ECO:0000256" key="6">
    <source>
        <dbReference type="ARBA" id="ARBA00023027"/>
    </source>
</evidence>
<keyword evidence="11" id="KW-0511">Multifunctional enzyme</keyword>
<feature type="domain" description="3-hydroxyacyl-CoA dehydrogenase C-terminal" evidence="13">
    <location>
        <begin position="467"/>
        <end position="561"/>
    </location>
</feature>
<keyword evidence="16" id="KW-1185">Reference proteome</keyword>
<keyword evidence="10" id="KW-0456">Lyase</keyword>
<dbReference type="SUPFAM" id="SSF48179">
    <property type="entry name" value="6-phosphogluconate dehydrogenase C-terminal domain-like"/>
    <property type="match status" value="2"/>
</dbReference>
<dbReference type="CDD" id="cd06558">
    <property type="entry name" value="crotonase-like"/>
    <property type="match status" value="1"/>
</dbReference>
<dbReference type="SUPFAM" id="SSF52096">
    <property type="entry name" value="ClpP/crotonase"/>
    <property type="match status" value="1"/>
</dbReference>
<comment type="catalytic activity">
    <reaction evidence="12">
        <text>a (3S)-3-hydroxyacyl-CoA + NAD(+) = a 3-oxoacyl-CoA + NADH + H(+)</text>
        <dbReference type="Rhea" id="RHEA:22432"/>
        <dbReference type="ChEBI" id="CHEBI:15378"/>
        <dbReference type="ChEBI" id="CHEBI:57318"/>
        <dbReference type="ChEBI" id="CHEBI:57540"/>
        <dbReference type="ChEBI" id="CHEBI:57945"/>
        <dbReference type="ChEBI" id="CHEBI:90726"/>
        <dbReference type="EC" id="1.1.1.35"/>
    </reaction>
</comment>
<evidence type="ECO:0000256" key="12">
    <source>
        <dbReference type="ARBA" id="ARBA00049556"/>
    </source>
</evidence>
<sequence length="695" mass="72660">MTVHCQIAGGVALITIDNPPLNVLGQATRTGLEAAIGQAVEAGVGRIVLTGAGRAFVAGADAREFDGPPLAPHLNEILARLAKLPIPTVAAINGTALGGGCEIALACRYRIAAPSAVLGLPEVTLGIVPGSGGTQRLPRLTGIAVAVDLIGQGRSVKAAEALDLGMIDAIAEDPVAAAKALDEVTLRGAIVADVRPAPEADAAATEAARGLVARRMPGQTAPLIAIGLVEAAAEHSLEANLAAERKAFLDLRGADQSRAMRHIFFAERSALSAGKAFPAPAGAIETAIVVGGGNMGAAIAYALAGSGIQVTVVETDAAGQARAQANVDGLVQQGVKRSVLSADAAARIGARLTCTAGFDALPQVDLAIEAAFEDMEVKRGIFARLQASQPDTTILATNTSYLDVNRLADGIRDPGRFLGLHFFSPAHIMKLLEIVRGERTSAETLGMAFALAKRLGKMPVLAGVCDGFIGNRILTRYRQVADILLIEGAMPGQVDAAMRDFGMAMGPYAAQDMSGLDIAYANRKRQNLKDRTDIRYVLVADTLVEDMKRLGRKTGAGWYDYDDKGTPVPSAAVEKVILDASAGAGVTRRSFVPEEISGRILLAMIAEATDILDEGIAARPRDIDIVLVDGYGFPRWRGGLLHYADTLGTAAILRRIEELAAADPLIWRVPPLLCRLADTGTAFADLNDCTDRKRP</sequence>
<evidence type="ECO:0000256" key="3">
    <source>
        <dbReference type="ARBA" id="ARBA00022832"/>
    </source>
</evidence>
<dbReference type="GO" id="GO:0004300">
    <property type="term" value="F:enoyl-CoA hydratase activity"/>
    <property type="evidence" value="ECO:0007669"/>
    <property type="project" value="UniProtKB-ARBA"/>
</dbReference>
<evidence type="ECO:0000256" key="4">
    <source>
        <dbReference type="ARBA" id="ARBA00022963"/>
    </source>
</evidence>
<dbReference type="UniPathway" id="UPA00659"/>
<keyword evidence="5" id="KW-0560">Oxidoreductase</keyword>
<dbReference type="GO" id="GO:0006635">
    <property type="term" value="P:fatty acid beta-oxidation"/>
    <property type="evidence" value="ECO:0007669"/>
    <property type="project" value="UniProtKB-UniPathway"/>
</dbReference>
<dbReference type="AlphaFoldDB" id="A0A443IKR2"/>
<dbReference type="InterPro" id="IPR029045">
    <property type="entry name" value="ClpP/crotonase-like_dom_sf"/>
</dbReference>
<dbReference type="InterPro" id="IPR006176">
    <property type="entry name" value="3-OHacyl-CoA_DH_NAD-bd"/>
</dbReference>
<protein>
    <submittedName>
        <fullName evidence="15">FAD-dependent oxidoreductase</fullName>
    </submittedName>
</protein>
<dbReference type="EMBL" id="SAUW01000034">
    <property type="protein sequence ID" value="RWR05760.1"/>
    <property type="molecule type" value="Genomic_DNA"/>
</dbReference>
<evidence type="ECO:0000256" key="7">
    <source>
        <dbReference type="ARBA" id="ARBA00023098"/>
    </source>
</evidence>
<evidence type="ECO:0000313" key="16">
    <source>
        <dbReference type="Proteomes" id="UP000285710"/>
    </source>
</evidence>
<accession>A0A443IKR2</accession>
<dbReference type="InterPro" id="IPR008927">
    <property type="entry name" value="6-PGluconate_DH-like_C_sf"/>
</dbReference>
<dbReference type="FunFam" id="3.40.50.720:FF:000009">
    <property type="entry name" value="Fatty oxidation complex, alpha subunit"/>
    <property type="match status" value="1"/>
</dbReference>
<comment type="caution">
    <text evidence="15">The sequence shown here is derived from an EMBL/GenBank/DDBJ whole genome shotgun (WGS) entry which is preliminary data.</text>
</comment>
<keyword evidence="7" id="KW-0443">Lipid metabolism</keyword>
<evidence type="ECO:0000256" key="8">
    <source>
        <dbReference type="ARBA" id="ARBA00023140"/>
    </source>
</evidence>
<evidence type="ECO:0000256" key="10">
    <source>
        <dbReference type="ARBA" id="ARBA00023239"/>
    </source>
</evidence>
<comment type="subcellular location">
    <subcellularLocation>
        <location evidence="1">Peroxisome</location>
    </subcellularLocation>
</comment>
<reference evidence="15 16" key="2">
    <citation type="submission" date="2019-01" db="EMBL/GenBank/DDBJ databases">
        <authorList>
            <person name="Li Y."/>
        </authorList>
    </citation>
    <scope>NUCLEOTIDE SEQUENCE [LARGE SCALE GENOMIC DNA]</scope>
    <source>
        <strain evidence="15 16">2D-5</strain>
    </source>
</reference>
<dbReference type="InterPro" id="IPR036291">
    <property type="entry name" value="NAD(P)-bd_dom_sf"/>
</dbReference>
<dbReference type="InterPro" id="IPR001753">
    <property type="entry name" value="Enoyl-CoA_hydra/iso"/>
</dbReference>
<dbReference type="InterPro" id="IPR006108">
    <property type="entry name" value="3HC_DH_C"/>
</dbReference>
<evidence type="ECO:0000256" key="1">
    <source>
        <dbReference type="ARBA" id="ARBA00004275"/>
    </source>
</evidence>
<evidence type="ECO:0000256" key="5">
    <source>
        <dbReference type="ARBA" id="ARBA00023002"/>
    </source>
</evidence>